<feature type="compositionally biased region" description="Low complexity" evidence="11">
    <location>
        <begin position="200"/>
        <end position="209"/>
    </location>
</feature>
<evidence type="ECO:0000313" key="12">
    <source>
        <dbReference type="EMBL" id="CCK69244.1"/>
    </source>
</evidence>
<feature type="transmembrane region" description="Helical" evidence="10">
    <location>
        <begin position="785"/>
        <end position="807"/>
    </location>
</feature>
<organism evidence="12 13">
    <name type="scientific">Huiozyma naganishii (strain ATCC MYA-139 / BCRC 22969 / CBS 8797 / KCTC 17520 / NBRC 10181 / NCYC 3082 / Yp74L-3)</name>
    <name type="common">Yeast</name>
    <name type="synonym">Kazachstania naganishii</name>
    <dbReference type="NCBI Taxonomy" id="1071383"/>
    <lineage>
        <taxon>Eukaryota</taxon>
        <taxon>Fungi</taxon>
        <taxon>Dikarya</taxon>
        <taxon>Ascomycota</taxon>
        <taxon>Saccharomycotina</taxon>
        <taxon>Saccharomycetes</taxon>
        <taxon>Saccharomycetales</taxon>
        <taxon>Saccharomycetaceae</taxon>
        <taxon>Huiozyma</taxon>
    </lineage>
</organism>
<dbReference type="OMA" id="RMTNDGI"/>
<protein>
    <recommendedName>
        <fullName evidence="10">Potassium transport protein</fullName>
    </recommendedName>
</protein>
<feature type="compositionally biased region" description="Basic residues" evidence="11">
    <location>
        <begin position="732"/>
        <end position="741"/>
    </location>
</feature>
<dbReference type="InterPro" id="IPR004773">
    <property type="entry name" value="K/Na_transp_Trk1/HKT1"/>
</dbReference>
<evidence type="ECO:0000256" key="7">
    <source>
        <dbReference type="ARBA" id="ARBA00022989"/>
    </source>
</evidence>
<keyword evidence="9 10" id="KW-0472">Membrane</keyword>
<dbReference type="KEGG" id="kng:KNAG_0C01310"/>
<dbReference type="InterPro" id="IPR003445">
    <property type="entry name" value="Cat_transpt"/>
</dbReference>
<feature type="compositionally biased region" description="Acidic residues" evidence="11">
    <location>
        <begin position="701"/>
        <end position="711"/>
    </location>
</feature>
<dbReference type="GO" id="GO:1990573">
    <property type="term" value="P:potassium ion import across plasma membrane"/>
    <property type="evidence" value="ECO:0007669"/>
    <property type="project" value="TreeGrafter"/>
</dbReference>
<feature type="region of interest" description="Disordered" evidence="11">
    <location>
        <begin position="691"/>
        <end position="741"/>
    </location>
</feature>
<evidence type="ECO:0000256" key="9">
    <source>
        <dbReference type="ARBA" id="ARBA00023136"/>
    </source>
</evidence>
<evidence type="ECO:0000256" key="8">
    <source>
        <dbReference type="ARBA" id="ARBA00023065"/>
    </source>
</evidence>
<dbReference type="Proteomes" id="UP000006310">
    <property type="component" value="Chromosome 3"/>
</dbReference>
<dbReference type="PANTHER" id="PTHR31064:SF30">
    <property type="entry name" value="HIGH-AFFINITY POTASSIUM TRANSPORT PROTEIN-RELATED"/>
    <property type="match status" value="1"/>
</dbReference>
<keyword evidence="8 10" id="KW-0406">Ion transport</keyword>
<gene>
    <name evidence="12" type="primary">KNAG0C01310</name>
    <name evidence="12" type="ordered locus">KNAG_0C01310</name>
</gene>
<evidence type="ECO:0000256" key="6">
    <source>
        <dbReference type="ARBA" id="ARBA00022958"/>
    </source>
</evidence>
<dbReference type="InterPro" id="IPR015958">
    <property type="entry name" value="Trk1_fungi"/>
</dbReference>
<accession>J7S4D8</accession>
<dbReference type="EMBL" id="HE978316">
    <property type="protein sequence ID" value="CCK69244.1"/>
    <property type="molecule type" value="Genomic_DNA"/>
</dbReference>
<dbReference type="PIRSF" id="PIRSF002450">
    <property type="entry name" value="K+_transpter_TRK"/>
    <property type="match status" value="1"/>
</dbReference>
<evidence type="ECO:0000313" key="13">
    <source>
        <dbReference type="Proteomes" id="UP000006310"/>
    </source>
</evidence>
<keyword evidence="6 10" id="KW-0630">Potassium</keyword>
<sequence>MAASSWGKAMWCRMWPGRRRPQGKSTWRRVRDTLHAVNTRLRPLERHLFPNFVAVHYCYIIVMSLITSVFLYPIHNYRYIDILFTATNSCTQGGLTVVQTNNLELFQQMVVYTACCLTTPIFIHGSLSFVRLYWFERYFDDIKDSSRRDFLRRRTMTLRRRQNTATRSQQRQHTTNNADDNFQENLFSGKMVSRDANNSADGTTGAARAGRGEVTPGDIYQSMRILQQRQPSVSSSSEHSFSRSSSSQRTAGSPYVVPPRYTDAGSTTDYSSTSSPSTASPSSVSPTERMPHRATLQFDIVKPPRTAQKHKGRGRRRLRHKRAAPAALLHRRGHGKRYVYDSNRIVKSHSEGAAPAPAQLNRDPSNRRTFSLPTRQQTTDTYNSNVTGNSDEELGFDIDDDLATFPDERNRRMSANYLSWQPTLGRNSMFTDLTTQQREELGGVEYRATKLLCLLVVVYYAGWHIVAFVFLLPWICTKKHYAAVVRQNGASPAWWGFFTAMSSFNDLGMTLTADSMMSFTNAVFPQIVMMWFIIIGNTGFPVLLRFIIWLLFKISPSLSATRESLGFLLDHPRRCFTLLFPRGATWWLFITLLALNITDWILFIILDFNSSFVKSLPKGIKVLIGLFQSVCTRTAGFNIVDLSKLHPSIQVSYMLMMYVSVLPLAISIRRTNVYEEQSLGVYGSAQSFTEWDNSSKKSKDEGEEDEEEEDSDARGDHFDESSEVESTASSTGRKRGKHKKPSTRSFIGAHLRRQLSFDMWFLFLGLFIICICESDNIQNTNKPDLNVFSILFEIVSAYGCVGLSLGYPDTNTSLSAEFTVISKLVIIAMLVRGRNRGLPYALDRATILPNKKLQRMDEMQNRRNPNANGEDTTVTEDPVTSYFKDKYSNYMHRWDTIKRAATRASVNKDS</sequence>
<feature type="transmembrane region" description="Helical" evidence="10">
    <location>
        <begin position="528"/>
        <end position="552"/>
    </location>
</feature>
<comment type="subcellular location">
    <subcellularLocation>
        <location evidence="1">Membrane</location>
        <topology evidence="1">Multi-pass membrane protein</topology>
    </subcellularLocation>
</comment>
<reference evidence="13" key="2">
    <citation type="submission" date="2012-08" db="EMBL/GenBank/DDBJ databases">
        <title>Genome sequence of Kazachstania naganishii.</title>
        <authorList>
            <person name="Gordon J.L."/>
            <person name="Armisen D."/>
            <person name="Proux-Wera E."/>
            <person name="OhEigeartaigh S.S."/>
            <person name="Byrne K.P."/>
            <person name="Wolfe K.H."/>
        </authorList>
    </citation>
    <scope>NUCLEOTIDE SEQUENCE [LARGE SCALE GENOMIC DNA]</scope>
    <source>
        <strain evidence="13">ATCC MYA-139 / BCRC 22969 / CBS 8797 / CCRC 22969 / KCTC 17520 / NBRC 10181 / NCYC 3082</strain>
    </source>
</reference>
<feature type="region of interest" description="Disordered" evidence="11">
    <location>
        <begin position="351"/>
        <end position="371"/>
    </location>
</feature>
<dbReference type="eggNOG" id="KOG1341">
    <property type="taxonomic scope" value="Eukaryota"/>
</dbReference>
<dbReference type="GeneID" id="34524924"/>
<feature type="transmembrane region" description="Helical" evidence="10">
    <location>
        <begin position="451"/>
        <end position="475"/>
    </location>
</feature>
<evidence type="ECO:0000256" key="3">
    <source>
        <dbReference type="ARBA" id="ARBA00022448"/>
    </source>
</evidence>
<feature type="compositionally biased region" description="Polar residues" evidence="11">
    <location>
        <begin position="163"/>
        <end position="186"/>
    </location>
</feature>
<evidence type="ECO:0000256" key="11">
    <source>
        <dbReference type="SAM" id="MobiDB-lite"/>
    </source>
</evidence>
<dbReference type="InterPro" id="IPR051143">
    <property type="entry name" value="TrkH_K-transport"/>
</dbReference>
<evidence type="ECO:0000256" key="10">
    <source>
        <dbReference type="PIRNR" id="PIRNR002450"/>
    </source>
</evidence>
<dbReference type="AlphaFoldDB" id="J7S4D8"/>
<dbReference type="GO" id="GO:0140107">
    <property type="term" value="F:high-affinity potassium ion transmembrane transporter activity"/>
    <property type="evidence" value="ECO:0007669"/>
    <property type="project" value="TreeGrafter"/>
</dbReference>
<dbReference type="PANTHER" id="PTHR31064">
    <property type="entry name" value="POTASSIUM TRANSPORT PROTEIN DDB_G0292412-RELATED"/>
    <property type="match status" value="1"/>
</dbReference>
<dbReference type="STRING" id="1071383.J7S4D8"/>
<comment type="similarity">
    <text evidence="2 10">Belongs to the TrkH potassium transport family.</text>
</comment>
<keyword evidence="5 10" id="KW-0812">Transmembrane</keyword>
<dbReference type="HOGENOM" id="CLU_005947_0_1_1"/>
<dbReference type="GO" id="GO:0005886">
    <property type="term" value="C:plasma membrane"/>
    <property type="evidence" value="ECO:0007669"/>
    <property type="project" value="EnsemblFungi"/>
</dbReference>
<dbReference type="OrthoDB" id="9999863at2759"/>
<keyword evidence="3 10" id="KW-0813">Transport</keyword>
<feature type="transmembrane region" description="Helical" evidence="10">
    <location>
        <begin position="109"/>
        <end position="134"/>
    </location>
</feature>
<reference evidence="12 13" key="1">
    <citation type="journal article" date="2011" name="Proc. Natl. Acad. Sci. U.S.A.">
        <title>Evolutionary erosion of yeast sex chromosomes by mating-type switching accidents.</title>
        <authorList>
            <person name="Gordon J.L."/>
            <person name="Armisen D."/>
            <person name="Proux-Wera E."/>
            <person name="Oheigeartaigh S.S."/>
            <person name="Byrne K.P."/>
            <person name="Wolfe K.H."/>
        </authorList>
    </citation>
    <scope>NUCLEOTIDE SEQUENCE [LARGE SCALE GENOMIC DNA]</scope>
    <source>
        <strain evidence="13">ATCC MYA-139 / BCRC 22969 / CBS 8797 / CCRC 22969 / KCTC 17520 / NBRC 10181 / NCYC 3082</strain>
    </source>
</reference>
<dbReference type="GO" id="GO:0006874">
    <property type="term" value="P:intracellular calcium ion homeostasis"/>
    <property type="evidence" value="ECO:0007669"/>
    <property type="project" value="EnsemblFungi"/>
</dbReference>
<feature type="compositionally biased region" description="Low complexity" evidence="11">
    <location>
        <begin position="232"/>
        <end position="247"/>
    </location>
</feature>
<feature type="region of interest" description="Disordered" evidence="11">
    <location>
        <begin position="227"/>
        <end position="321"/>
    </location>
</feature>
<dbReference type="NCBIfam" id="TIGR00934">
    <property type="entry name" value="2a38euk"/>
    <property type="match status" value="1"/>
</dbReference>
<evidence type="ECO:0000256" key="5">
    <source>
        <dbReference type="ARBA" id="ARBA00022692"/>
    </source>
</evidence>
<feature type="transmembrane region" description="Helical" evidence="10">
    <location>
        <begin position="651"/>
        <end position="668"/>
    </location>
</feature>
<name>J7S4D8_HUIN7</name>
<feature type="transmembrane region" description="Helical" evidence="10">
    <location>
        <begin position="586"/>
        <end position="608"/>
    </location>
</feature>
<evidence type="ECO:0000256" key="4">
    <source>
        <dbReference type="ARBA" id="ARBA00022538"/>
    </source>
</evidence>
<evidence type="ECO:0000256" key="1">
    <source>
        <dbReference type="ARBA" id="ARBA00004141"/>
    </source>
</evidence>
<feature type="region of interest" description="Disordered" evidence="11">
    <location>
        <begin position="160"/>
        <end position="214"/>
    </location>
</feature>
<keyword evidence="7 10" id="KW-1133">Transmembrane helix</keyword>
<evidence type="ECO:0000256" key="2">
    <source>
        <dbReference type="ARBA" id="ARBA00009137"/>
    </source>
</evidence>
<keyword evidence="13" id="KW-1185">Reference proteome</keyword>
<feature type="transmembrane region" description="Helical" evidence="10">
    <location>
        <begin position="48"/>
        <end position="74"/>
    </location>
</feature>
<dbReference type="Pfam" id="PF02386">
    <property type="entry name" value="TrkH"/>
    <property type="match status" value="1"/>
</dbReference>
<keyword evidence="4 10" id="KW-0633">Potassium transport</keyword>
<dbReference type="RefSeq" id="XP_022463490.1">
    <property type="nucleotide sequence ID" value="XM_022606834.1"/>
</dbReference>
<proteinExistence type="inferred from homology"/>
<dbReference type="GO" id="GO:0030007">
    <property type="term" value="P:intracellular potassium ion homeostasis"/>
    <property type="evidence" value="ECO:0007669"/>
    <property type="project" value="UniProtKB-UniRule"/>
</dbReference>
<feature type="compositionally biased region" description="Low complexity" evidence="11">
    <location>
        <begin position="266"/>
        <end position="287"/>
    </location>
</feature>
<feature type="transmembrane region" description="Helical" evidence="10">
    <location>
        <begin position="813"/>
        <end position="831"/>
    </location>
</feature>
<dbReference type="GO" id="GO:0042391">
    <property type="term" value="P:regulation of membrane potential"/>
    <property type="evidence" value="ECO:0007669"/>
    <property type="project" value="EnsemblFungi"/>
</dbReference>
<feature type="compositionally biased region" description="Basic residues" evidence="11">
    <location>
        <begin position="307"/>
        <end position="321"/>
    </location>
</feature>